<dbReference type="InterPro" id="IPR001611">
    <property type="entry name" value="Leu-rich_rpt"/>
</dbReference>
<dbReference type="OrthoDB" id="749055at2759"/>
<evidence type="ECO:0000256" key="20">
    <source>
        <dbReference type="PROSITE-ProRule" id="PRU10141"/>
    </source>
</evidence>
<evidence type="ECO:0000256" key="6">
    <source>
        <dbReference type="ARBA" id="ARBA00022614"/>
    </source>
</evidence>
<dbReference type="AlphaFoldDB" id="A0A0Q3IAQ1"/>
<evidence type="ECO:0000256" key="3">
    <source>
        <dbReference type="ARBA" id="ARBA00012513"/>
    </source>
</evidence>
<evidence type="ECO:0000259" key="22">
    <source>
        <dbReference type="PROSITE" id="PS50011"/>
    </source>
</evidence>
<dbReference type="EMBL" id="CM000881">
    <property type="protein sequence ID" value="KQK02915.1"/>
    <property type="molecule type" value="Genomic_DNA"/>
</dbReference>
<dbReference type="ExpressionAtlas" id="A0A0Q3IAQ1">
    <property type="expression patterns" value="baseline and differential"/>
</dbReference>
<keyword evidence="8" id="KW-0812">Transmembrane</keyword>
<name>A0A0Q3IAQ1_BRADI</name>
<accession>A0A0Q3IAQ1</accession>
<keyword evidence="13 20" id="KW-0067">ATP-binding</keyword>
<feature type="chain" id="PRO_5044545985" description="non-specific serine/threonine protein kinase" evidence="21">
    <location>
        <begin position="27"/>
        <end position="601"/>
    </location>
</feature>
<dbReference type="GO" id="GO:0009742">
    <property type="term" value="P:brassinosteroid mediated signaling pathway"/>
    <property type="evidence" value="ECO:0007669"/>
    <property type="project" value="UniProtKB-ARBA"/>
</dbReference>
<keyword evidence="16" id="KW-0675">Receptor</keyword>
<dbReference type="Gene3D" id="3.30.200.20">
    <property type="entry name" value="Phosphorylase Kinase, domain 1"/>
    <property type="match status" value="1"/>
</dbReference>
<dbReference type="GO" id="GO:0005524">
    <property type="term" value="F:ATP binding"/>
    <property type="evidence" value="ECO:0007669"/>
    <property type="project" value="UniProtKB-UniRule"/>
</dbReference>
<dbReference type="EnsemblPlants" id="KQK02915">
    <property type="protein sequence ID" value="KQK02915"/>
    <property type="gene ID" value="BRADI_2g04420v3"/>
</dbReference>
<evidence type="ECO:0000256" key="14">
    <source>
        <dbReference type="ARBA" id="ARBA00022989"/>
    </source>
</evidence>
<dbReference type="InterPro" id="IPR001245">
    <property type="entry name" value="Ser-Thr/Tyr_kinase_cat_dom"/>
</dbReference>
<evidence type="ECO:0000256" key="1">
    <source>
        <dbReference type="ARBA" id="ARBA00004162"/>
    </source>
</evidence>
<evidence type="ECO:0000256" key="18">
    <source>
        <dbReference type="ARBA" id="ARBA00047899"/>
    </source>
</evidence>
<evidence type="ECO:0000313" key="23">
    <source>
        <dbReference type="EMBL" id="KQK02915.1"/>
    </source>
</evidence>
<dbReference type="Pfam" id="PF08263">
    <property type="entry name" value="LRRNT_2"/>
    <property type="match status" value="1"/>
</dbReference>
<evidence type="ECO:0000256" key="7">
    <source>
        <dbReference type="ARBA" id="ARBA00022679"/>
    </source>
</evidence>
<keyword evidence="14" id="KW-1133">Transmembrane helix</keyword>
<dbReference type="FunFam" id="3.30.200.20:FF:000015">
    <property type="entry name" value="Somatic embryogenesis receptor kinase 1"/>
    <property type="match status" value="1"/>
</dbReference>
<dbReference type="FunFam" id="1.10.510.10:FF:000016">
    <property type="entry name" value="Somatic embryogenesis receptor-like kinase 1"/>
    <property type="match status" value="1"/>
</dbReference>
<reference evidence="23" key="2">
    <citation type="submission" date="2017-06" db="EMBL/GenBank/DDBJ databases">
        <title>WGS assembly of Brachypodium distachyon.</title>
        <authorList>
            <consortium name="The International Brachypodium Initiative"/>
            <person name="Lucas S."/>
            <person name="Harmon-Smith M."/>
            <person name="Lail K."/>
            <person name="Tice H."/>
            <person name="Grimwood J."/>
            <person name="Bruce D."/>
            <person name="Barry K."/>
            <person name="Shu S."/>
            <person name="Lindquist E."/>
            <person name="Wang M."/>
            <person name="Pitluck S."/>
            <person name="Vogel J.P."/>
            <person name="Garvin D.F."/>
            <person name="Mockler T.C."/>
            <person name="Schmutz J."/>
            <person name="Rokhsar D."/>
            <person name="Bevan M.W."/>
        </authorList>
    </citation>
    <scope>NUCLEOTIDE SEQUENCE</scope>
    <source>
        <strain evidence="23">Bd21</strain>
    </source>
</reference>
<gene>
    <name evidence="24" type="primary">LOC100843661</name>
    <name evidence="23" type="ORF">BRADI_2g04420v3</name>
</gene>
<comment type="catalytic activity">
    <reaction evidence="19">
        <text>L-seryl-[protein] + ATP = O-phospho-L-seryl-[protein] + ADP + H(+)</text>
        <dbReference type="Rhea" id="RHEA:17989"/>
        <dbReference type="Rhea" id="RHEA-COMP:9863"/>
        <dbReference type="Rhea" id="RHEA-COMP:11604"/>
        <dbReference type="ChEBI" id="CHEBI:15378"/>
        <dbReference type="ChEBI" id="CHEBI:29999"/>
        <dbReference type="ChEBI" id="CHEBI:30616"/>
        <dbReference type="ChEBI" id="CHEBI:83421"/>
        <dbReference type="ChEBI" id="CHEBI:456216"/>
        <dbReference type="EC" id="2.7.11.1"/>
    </reaction>
</comment>
<evidence type="ECO:0000256" key="8">
    <source>
        <dbReference type="ARBA" id="ARBA00022692"/>
    </source>
</evidence>
<evidence type="ECO:0000256" key="17">
    <source>
        <dbReference type="ARBA" id="ARBA00023180"/>
    </source>
</evidence>
<dbReference type="GO" id="GO:0048638">
    <property type="term" value="P:regulation of developmental growth"/>
    <property type="evidence" value="ECO:0007669"/>
    <property type="project" value="UniProtKB-ARBA"/>
</dbReference>
<protein>
    <recommendedName>
        <fullName evidence="3">non-specific serine/threonine protein kinase</fullName>
        <ecNumber evidence="3">2.7.11.1</ecNumber>
    </recommendedName>
</protein>
<keyword evidence="5" id="KW-0723">Serine/threonine-protein kinase</keyword>
<evidence type="ECO:0000256" key="16">
    <source>
        <dbReference type="ARBA" id="ARBA00023170"/>
    </source>
</evidence>
<keyword evidence="7" id="KW-0808">Transferase</keyword>
<keyword evidence="12" id="KW-0418">Kinase</keyword>
<keyword evidence="11 20" id="KW-0547">Nucleotide-binding</keyword>
<evidence type="ECO:0000256" key="10">
    <source>
        <dbReference type="ARBA" id="ARBA00022737"/>
    </source>
</evidence>
<evidence type="ECO:0000256" key="5">
    <source>
        <dbReference type="ARBA" id="ARBA00022527"/>
    </source>
</evidence>
<dbReference type="Proteomes" id="UP000008810">
    <property type="component" value="Chromosome 2"/>
</dbReference>
<evidence type="ECO:0000256" key="4">
    <source>
        <dbReference type="ARBA" id="ARBA00022475"/>
    </source>
</evidence>
<dbReference type="InterPro" id="IPR013210">
    <property type="entry name" value="LRR_N_plant-typ"/>
</dbReference>
<dbReference type="InterPro" id="IPR000719">
    <property type="entry name" value="Prot_kinase_dom"/>
</dbReference>
<keyword evidence="10" id="KW-0677">Repeat</keyword>
<dbReference type="PROSITE" id="PS00107">
    <property type="entry name" value="PROTEIN_KINASE_ATP"/>
    <property type="match status" value="1"/>
</dbReference>
<dbReference type="Gramene" id="KQK02915">
    <property type="protein sequence ID" value="KQK02915"/>
    <property type="gene ID" value="BRADI_2g04420v3"/>
</dbReference>
<evidence type="ECO:0000256" key="9">
    <source>
        <dbReference type="ARBA" id="ARBA00022729"/>
    </source>
</evidence>
<evidence type="ECO:0000256" key="21">
    <source>
        <dbReference type="SAM" id="SignalP"/>
    </source>
</evidence>
<evidence type="ECO:0000256" key="15">
    <source>
        <dbReference type="ARBA" id="ARBA00023136"/>
    </source>
</evidence>
<dbReference type="Gene3D" id="3.80.10.10">
    <property type="entry name" value="Ribonuclease Inhibitor"/>
    <property type="match status" value="1"/>
</dbReference>
<proteinExistence type="inferred from homology"/>
<evidence type="ECO:0000313" key="24">
    <source>
        <dbReference type="EnsemblPlants" id="KQK02915"/>
    </source>
</evidence>
<feature type="binding site" evidence="20">
    <location>
        <position position="304"/>
    </location>
    <ligand>
        <name>ATP</name>
        <dbReference type="ChEBI" id="CHEBI:30616"/>
    </ligand>
</feature>
<dbReference type="GO" id="GO:0005886">
    <property type="term" value="C:plasma membrane"/>
    <property type="evidence" value="ECO:0007669"/>
    <property type="project" value="UniProtKB-SubCell"/>
</dbReference>
<keyword evidence="4" id="KW-1003">Cell membrane</keyword>
<dbReference type="FunFam" id="3.80.10.10:FF:000021">
    <property type="entry name" value="Putative LRR receptor-like serine/threonine-protein kinase"/>
    <property type="match status" value="1"/>
</dbReference>
<evidence type="ECO:0000256" key="19">
    <source>
        <dbReference type="ARBA" id="ARBA00048679"/>
    </source>
</evidence>
<dbReference type="InterPro" id="IPR017441">
    <property type="entry name" value="Protein_kinase_ATP_BS"/>
</dbReference>
<dbReference type="SMART" id="SM00220">
    <property type="entry name" value="S_TKc"/>
    <property type="match status" value="1"/>
</dbReference>
<keyword evidence="25" id="KW-1185">Reference proteome</keyword>
<dbReference type="Gene3D" id="1.10.510.10">
    <property type="entry name" value="Transferase(Phosphotransferase) domain 1"/>
    <property type="match status" value="1"/>
</dbReference>
<sequence length="601" mass="66143">MGLWMRWRWWAVAAVVLSVVLPPSAATLSPAGINYEVVALMAIKTELQDHYNVLDNWDINSVDPCSWRMVTCSSDGYVSALGLPSQRLSGKLSPGIGNLTRLQSVLLQNNAISGPIPGSIGRLGMLQTLDISDNLLTGSIPSSVGDLKNLNYLKLNNNSLSGVLPDSLATINGLALVDLSFNNLSGPLPKISSRTFNIAGNSMICGLKSGDNCSSVSMDPLSYPPDDLKIGMLLWWRHRRNQQIFFDVNDQYDPEVCLGHLKQYAFKELRASTNNFNSKNILGEGGYGIVYKGFLRDGSVVAVKRLKDYNAVGGEVQFQTEVEVISLAVHRNLLRLIGFCTTESERLLVYPYMPNGSVASQLREHINGRPALDWSRRKMIALGTARGLLYLHEQCDPKIIHRDVKASNVLLDEYFEAIVGDFGLAKLLDHQESHVTTAVRGTVGHIAPEYLSTGQSSEKTDVFGFGVLLVELITGQKALDFGRLANQKGGVLDMVKKLHHEKQLSMMVDKDLGSNYDRVELEEMVQVALLCTQYHPSHRPRMSEVIRMLEGDGLAEKWEASQNVDTPKSVSSELIPPKFMDLAAADESSLGLEAMELSGPR</sequence>
<dbReference type="SUPFAM" id="SSF52058">
    <property type="entry name" value="L domain-like"/>
    <property type="match status" value="1"/>
</dbReference>
<keyword evidence="9 21" id="KW-0732">Signal</keyword>
<dbReference type="PROSITE" id="PS00108">
    <property type="entry name" value="PROTEIN_KINASE_ST"/>
    <property type="match status" value="1"/>
</dbReference>
<comment type="subcellular location">
    <subcellularLocation>
        <location evidence="1">Cell membrane</location>
        <topology evidence="1">Single-pass membrane protein</topology>
    </subcellularLocation>
</comment>
<dbReference type="InterPro" id="IPR011009">
    <property type="entry name" value="Kinase-like_dom_sf"/>
</dbReference>
<evidence type="ECO:0000256" key="12">
    <source>
        <dbReference type="ARBA" id="ARBA00022777"/>
    </source>
</evidence>
<evidence type="ECO:0000313" key="25">
    <source>
        <dbReference type="Proteomes" id="UP000008810"/>
    </source>
</evidence>
<keyword evidence="17" id="KW-0325">Glycoprotein</keyword>
<reference evidence="24" key="3">
    <citation type="submission" date="2018-08" db="UniProtKB">
        <authorList>
            <consortium name="EnsemblPlants"/>
        </authorList>
    </citation>
    <scope>IDENTIFICATION</scope>
    <source>
        <strain evidence="24">cv. Bd21</strain>
    </source>
</reference>
<dbReference type="EC" id="2.7.11.1" evidence="3"/>
<dbReference type="PROSITE" id="PS50011">
    <property type="entry name" value="PROTEIN_KINASE_DOM"/>
    <property type="match status" value="1"/>
</dbReference>
<dbReference type="Pfam" id="PF13855">
    <property type="entry name" value="LRR_8"/>
    <property type="match status" value="1"/>
</dbReference>
<feature type="domain" description="Protein kinase" evidence="22">
    <location>
        <begin position="276"/>
        <end position="559"/>
    </location>
</feature>
<feature type="signal peptide" evidence="21">
    <location>
        <begin position="1"/>
        <end position="26"/>
    </location>
</feature>
<dbReference type="InterPro" id="IPR008271">
    <property type="entry name" value="Ser/Thr_kinase_AS"/>
</dbReference>
<dbReference type="SUPFAM" id="SSF56112">
    <property type="entry name" value="Protein kinase-like (PK-like)"/>
    <property type="match status" value="1"/>
</dbReference>
<evidence type="ECO:0000256" key="13">
    <source>
        <dbReference type="ARBA" id="ARBA00022840"/>
    </source>
</evidence>
<reference evidence="23 24" key="1">
    <citation type="journal article" date="2010" name="Nature">
        <title>Genome sequencing and analysis of the model grass Brachypodium distachyon.</title>
        <authorList>
            <consortium name="International Brachypodium Initiative"/>
        </authorList>
    </citation>
    <scope>NUCLEOTIDE SEQUENCE [LARGE SCALE GENOMIC DNA]</scope>
    <source>
        <strain evidence="23">Bd21</strain>
        <strain evidence="24">cv. Bd21</strain>
    </source>
</reference>
<dbReference type="PANTHER" id="PTHR47988">
    <property type="entry name" value="SOMATIC EMBRYOGENESIS RECEPTOR KINASE 1"/>
    <property type="match status" value="1"/>
</dbReference>
<dbReference type="GO" id="GO:0004674">
    <property type="term" value="F:protein serine/threonine kinase activity"/>
    <property type="evidence" value="ECO:0007669"/>
    <property type="project" value="UniProtKB-KW"/>
</dbReference>
<dbReference type="Pfam" id="PF07714">
    <property type="entry name" value="PK_Tyr_Ser-Thr"/>
    <property type="match status" value="1"/>
</dbReference>
<keyword evidence="6" id="KW-0433">Leucine-rich repeat</keyword>
<keyword evidence="15" id="KW-0472">Membrane</keyword>
<evidence type="ECO:0000256" key="2">
    <source>
        <dbReference type="ARBA" id="ARBA00008684"/>
    </source>
</evidence>
<comment type="catalytic activity">
    <reaction evidence="18">
        <text>L-threonyl-[protein] + ATP = O-phospho-L-threonyl-[protein] + ADP + H(+)</text>
        <dbReference type="Rhea" id="RHEA:46608"/>
        <dbReference type="Rhea" id="RHEA-COMP:11060"/>
        <dbReference type="Rhea" id="RHEA-COMP:11605"/>
        <dbReference type="ChEBI" id="CHEBI:15378"/>
        <dbReference type="ChEBI" id="CHEBI:30013"/>
        <dbReference type="ChEBI" id="CHEBI:30616"/>
        <dbReference type="ChEBI" id="CHEBI:61977"/>
        <dbReference type="ChEBI" id="CHEBI:456216"/>
        <dbReference type="EC" id="2.7.11.1"/>
    </reaction>
</comment>
<organism evidence="23">
    <name type="scientific">Brachypodium distachyon</name>
    <name type="common">Purple false brome</name>
    <name type="synonym">Trachynia distachya</name>
    <dbReference type="NCBI Taxonomy" id="15368"/>
    <lineage>
        <taxon>Eukaryota</taxon>
        <taxon>Viridiplantae</taxon>
        <taxon>Streptophyta</taxon>
        <taxon>Embryophyta</taxon>
        <taxon>Tracheophyta</taxon>
        <taxon>Spermatophyta</taxon>
        <taxon>Magnoliopsida</taxon>
        <taxon>Liliopsida</taxon>
        <taxon>Poales</taxon>
        <taxon>Poaceae</taxon>
        <taxon>BOP clade</taxon>
        <taxon>Pooideae</taxon>
        <taxon>Stipodae</taxon>
        <taxon>Brachypodieae</taxon>
        <taxon>Brachypodium</taxon>
    </lineage>
</organism>
<comment type="similarity">
    <text evidence="2">Belongs to the protein kinase superfamily. Ser/Thr protein kinase family.</text>
</comment>
<evidence type="ECO:0000256" key="11">
    <source>
        <dbReference type="ARBA" id="ARBA00022741"/>
    </source>
</evidence>
<dbReference type="InterPro" id="IPR032675">
    <property type="entry name" value="LRR_dom_sf"/>
</dbReference>